<organism evidence="1 2">
    <name type="scientific">Rhizobium rhizogenes NBRC 13257</name>
    <dbReference type="NCBI Taxonomy" id="1220581"/>
    <lineage>
        <taxon>Bacteria</taxon>
        <taxon>Pseudomonadati</taxon>
        <taxon>Pseudomonadota</taxon>
        <taxon>Alphaproteobacteria</taxon>
        <taxon>Hyphomicrobiales</taxon>
        <taxon>Rhizobiaceae</taxon>
        <taxon>Rhizobium/Agrobacterium group</taxon>
        <taxon>Rhizobium</taxon>
    </lineage>
</organism>
<evidence type="ECO:0000313" key="2">
    <source>
        <dbReference type="Proteomes" id="UP000026941"/>
    </source>
</evidence>
<dbReference type="AlphaFoldDB" id="A0AA87Q0S8"/>
<name>A0AA87Q0S8_RHIRH</name>
<comment type="caution">
    <text evidence="1">The sequence shown here is derived from an EMBL/GenBank/DDBJ whole genome shotgun (WGS) entry which is preliminary data.</text>
</comment>
<protein>
    <submittedName>
        <fullName evidence="1">Uncharacterized protein</fullName>
    </submittedName>
</protein>
<reference evidence="1 2" key="1">
    <citation type="submission" date="2014-05" db="EMBL/GenBank/DDBJ databases">
        <title>Whole genome shotgun sequence of Rhizobium rhizogenes NBRC 13257.</title>
        <authorList>
            <person name="Katano-Makiyama Y."/>
            <person name="Hosoyama A."/>
            <person name="Hashimoto M."/>
            <person name="Hosoyama Y."/>
            <person name="Noguchi M."/>
            <person name="Tsuchikane K."/>
            <person name="Kimura A."/>
            <person name="Ohji S."/>
            <person name="Ichikawa N."/>
            <person name="Yamazoe A."/>
            <person name="Fujita N."/>
        </authorList>
    </citation>
    <scope>NUCLEOTIDE SEQUENCE [LARGE SCALE GENOMIC DNA]</scope>
    <source>
        <strain evidence="1 2">NBRC 13257</strain>
    </source>
</reference>
<dbReference type="Proteomes" id="UP000026941">
    <property type="component" value="Unassembled WGS sequence"/>
</dbReference>
<sequence>MIGLEIADMAPQGMKISRKRLEKFGTFIEPDGRAAKPHAKKLGSEKEIRCIEIKIGGNTRQVMRRRPRFAVDVSIELLPIDINCTAYMRNGTLRGTCNLQVFDQVRHR</sequence>
<dbReference type="EMBL" id="BAYX01000005">
    <property type="protein sequence ID" value="GAJ93346.1"/>
    <property type="molecule type" value="Genomic_DNA"/>
</dbReference>
<accession>A0AA87Q0S8</accession>
<evidence type="ECO:0000313" key="1">
    <source>
        <dbReference type="EMBL" id="GAJ93346.1"/>
    </source>
</evidence>
<gene>
    <name evidence="1" type="ORF">RRH01S_05_04210</name>
</gene>
<proteinExistence type="predicted"/>